<keyword evidence="7" id="KW-1185">Reference proteome</keyword>
<dbReference type="InterPro" id="IPR016156">
    <property type="entry name" value="FAD/NAD-linked_Rdtase_dimer_sf"/>
</dbReference>
<dbReference type="InterPro" id="IPR036188">
    <property type="entry name" value="FAD/NAD-bd_sf"/>
</dbReference>
<dbReference type="Pfam" id="PF09242">
    <property type="entry name" value="FCSD-flav_bind"/>
    <property type="match status" value="1"/>
</dbReference>
<dbReference type="InterPro" id="IPR015323">
    <property type="entry name" value="FlavoCytC_S_DH_flav-bd"/>
</dbReference>
<organism evidence="6 7">
    <name type="scientific">Roseinatronobacter monicus</name>
    <dbReference type="NCBI Taxonomy" id="393481"/>
    <lineage>
        <taxon>Bacteria</taxon>
        <taxon>Pseudomonadati</taxon>
        <taxon>Pseudomonadota</taxon>
        <taxon>Alphaproteobacteria</taxon>
        <taxon>Rhodobacterales</taxon>
        <taxon>Paracoccaceae</taxon>
        <taxon>Roseinatronobacter</taxon>
    </lineage>
</organism>
<dbReference type="Gene3D" id="3.90.760.10">
    <property type="entry name" value="Flavocytochrome c sulphide dehydrogenase, flavin-binding domain"/>
    <property type="match status" value="1"/>
</dbReference>
<dbReference type="InterPro" id="IPR049386">
    <property type="entry name" value="FCSD_central"/>
</dbReference>
<comment type="caution">
    <text evidence="6">The sequence shown here is derived from an EMBL/GenBank/DDBJ whole genome shotgun (WGS) entry which is preliminary data.</text>
</comment>
<feature type="domain" description="FAD/NAD(P)-binding" evidence="3">
    <location>
        <begin position="80"/>
        <end position="192"/>
    </location>
</feature>
<name>A0A543KFH7_9RHOB</name>
<dbReference type="Gene3D" id="3.50.50.60">
    <property type="entry name" value="FAD/NAD(P)-binding domain"/>
    <property type="match status" value="2"/>
</dbReference>
<dbReference type="AlphaFoldDB" id="A0A543KFH7"/>
<evidence type="ECO:0000259" key="4">
    <source>
        <dbReference type="Pfam" id="PF09242"/>
    </source>
</evidence>
<dbReference type="SUPFAM" id="SSF55424">
    <property type="entry name" value="FAD/NAD-linked reductases, dimerisation (C-terminal) domain"/>
    <property type="match status" value="1"/>
</dbReference>
<evidence type="ECO:0000259" key="3">
    <source>
        <dbReference type="Pfam" id="PF07992"/>
    </source>
</evidence>
<evidence type="ECO:0000256" key="1">
    <source>
        <dbReference type="ARBA" id="ARBA00022630"/>
    </source>
</evidence>
<dbReference type="InterPro" id="IPR052541">
    <property type="entry name" value="SQRD"/>
</dbReference>
<keyword evidence="2" id="KW-0274">FAD</keyword>
<evidence type="ECO:0000259" key="5">
    <source>
        <dbReference type="Pfam" id="PF21706"/>
    </source>
</evidence>
<dbReference type="Pfam" id="PF07992">
    <property type="entry name" value="Pyr_redox_2"/>
    <property type="match status" value="1"/>
</dbReference>
<dbReference type="PANTHER" id="PTHR43755">
    <property type="match status" value="1"/>
</dbReference>
<dbReference type="InterPro" id="IPR023753">
    <property type="entry name" value="FAD/NAD-binding_dom"/>
</dbReference>
<dbReference type="GO" id="GO:0016491">
    <property type="term" value="F:oxidoreductase activity"/>
    <property type="evidence" value="ECO:0007669"/>
    <property type="project" value="InterPro"/>
</dbReference>
<dbReference type="SUPFAM" id="SSF51905">
    <property type="entry name" value="FAD/NAD(P)-binding domain"/>
    <property type="match status" value="2"/>
</dbReference>
<dbReference type="EMBL" id="VFPT01000001">
    <property type="protein sequence ID" value="TQM93839.1"/>
    <property type="molecule type" value="Genomic_DNA"/>
</dbReference>
<dbReference type="GO" id="GO:0050660">
    <property type="term" value="F:flavin adenine dinucleotide binding"/>
    <property type="evidence" value="ECO:0007669"/>
    <property type="project" value="InterPro"/>
</dbReference>
<feature type="domain" description="Sulfide dehydrogenase [flavocytochrome c] flavoprotein chain central" evidence="5">
    <location>
        <begin position="212"/>
        <end position="326"/>
    </location>
</feature>
<feature type="domain" description="Flavocytochrome c sulphide dehydrogenase flavin-binding" evidence="4">
    <location>
        <begin position="403"/>
        <end position="468"/>
    </location>
</feature>
<accession>A0A543KFH7</accession>
<proteinExistence type="predicted"/>
<evidence type="ECO:0000256" key="2">
    <source>
        <dbReference type="ARBA" id="ARBA00022827"/>
    </source>
</evidence>
<reference evidence="6 7" key="1">
    <citation type="submission" date="2019-06" db="EMBL/GenBank/DDBJ databases">
        <title>Genomic Encyclopedia of Archaeal and Bacterial Type Strains, Phase II (KMG-II): from individual species to whole genera.</title>
        <authorList>
            <person name="Goeker M."/>
        </authorList>
    </citation>
    <scope>NUCLEOTIDE SEQUENCE [LARGE SCALE GENOMIC DNA]</scope>
    <source>
        <strain evidence="6 7">DSM 18423</strain>
    </source>
</reference>
<evidence type="ECO:0000313" key="7">
    <source>
        <dbReference type="Proteomes" id="UP000320582"/>
    </source>
</evidence>
<evidence type="ECO:0000313" key="6">
    <source>
        <dbReference type="EMBL" id="TQM93839.1"/>
    </source>
</evidence>
<sequence length="469" mass="50751">MQPDIIPKKIAPKGMVFLSRLACDYTGVWTNRKERREIRLNRGANGRDFMILNRRSFLGTATAASAALSAPMALGQAKPRVVVIGGGSGGGTVARYIAKDSNGAVDVTLIEPSRKYYTCYFSNLYLGGFWEFDALGHDYGNIARLGVNVIHDWAVGVDRDAQTVALASGEQVSYDRLVVAPGIDFVEGSVPGWDVSQQSLMPHAYKSGTQAQLLKHQIENMREGGTFCMVAPPNPYRCPPGPGERVSMVAHVLSEINPTAKILIVDPKENYSKQALFEEGWERHYPGMVTRIGPDFGGENVEVRPDAMEVIIDGVVEAVDVCNVIPAQKAGKIAELAGLTNDSGWAPVLPADMRSRMDENVFVLGDASAQGAMPKSGYSANSQAKVVANVIRGELTGSRIFPARYSNTCWSLIATNDGVKVGANYEAGEDQIESVSSFISQTGEDAELRQQTYEESIGWYNGIVADIFG</sequence>
<dbReference type="Pfam" id="PF21706">
    <property type="entry name" value="FCSD_central"/>
    <property type="match status" value="1"/>
</dbReference>
<dbReference type="PANTHER" id="PTHR43755:SF1">
    <property type="entry name" value="FAD-DEPENDENT PYRIDINE NUCLEOTIDE-DISULPHIDE OXIDOREDUCTASE"/>
    <property type="match status" value="1"/>
</dbReference>
<dbReference type="InterPro" id="IPR037092">
    <property type="entry name" value="FlavoCytC_S_DH_flav-bd_sf"/>
</dbReference>
<gene>
    <name evidence="6" type="ORF">BD293_2492</name>
</gene>
<dbReference type="Proteomes" id="UP000320582">
    <property type="component" value="Unassembled WGS sequence"/>
</dbReference>
<keyword evidence="1" id="KW-0285">Flavoprotein</keyword>
<protein>
    <submittedName>
        <fullName evidence="6">Cytochrome-dependent sulfide dehydrogenase (Flavoprotein)</fullName>
    </submittedName>
</protein>